<dbReference type="OrthoDB" id="5054326at2759"/>
<evidence type="ECO:0000256" key="1">
    <source>
        <dbReference type="SAM" id="MobiDB-lite"/>
    </source>
</evidence>
<evidence type="ECO:0000313" key="2">
    <source>
        <dbReference type="EMBL" id="PNP81339.1"/>
    </source>
</evidence>
<protein>
    <submittedName>
        <fullName evidence="2">Uncharacterized protein</fullName>
    </submittedName>
</protein>
<dbReference type="STRING" id="42673.A0A2K0WGD6"/>
<organism evidence="2 3">
    <name type="scientific">Gibberella nygamai</name>
    <name type="common">Bean root rot disease fungus</name>
    <name type="synonym">Fusarium nygamai</name>
    <dbReference type="NCBI Taxonomy" id="42673"/>
    <lineage>
        <taxon>Eukaryota</taxon>
        <taxon>Fungi</taxon>
        <taxon>Dikarya</taxon>
        <taxon>Ascomycota</taxon>
        <taxon>Pezizomycotina</taxon>
        <taxon>Sordariomycetes</taxon>
        <taxon>Hypocreomycetidae</taxon>
        <taxon>Hypocreales</taxon>
        <taxon>Nectriaceae</taxon>
        <taxon>Fusarium</taxon>
        <taxon>Fusarium fujikuroi species complex</taxon>
    </lineage>
</organism>
<proteinExistence type="predicted"/>
<comment type="caution">
    <text evidence="2">The sequence shown here is derived from an EMBL/GenBank/DDBJ whole genome shotgun (WGS) entry which is preliminary data.</text>
</comment>
<dbReference type="EMBL" id="MTQA01000070">
    <property type="protein sequence ID" value="PNP81339.1"/>
    <property type="molecule type" value="Genomic_DNA"/>
</dbReference>
<feature type="region of interest" description="Disordered" evidence="1">
    <location>
        <begin position="102"/>
        <end position="148"/>
    </location>
</feature>
<sequence length="250" mass="27457">MDPLLLLFIPSSLLFISLLLLPPFLFSSNTNIFIPLLPPTSLPSPPINIFIPPHSTHSTLCPPSVLITWTHGGPSPSPGSARAIRGSVTCRRRLKDAKAKAAHEERLAQVQGPQVLCQDQDPPQSEERCSRRRERRSRGTGACQSRTSVQGGALEINTLTASMGNMAIQQAPRGVERGRYQSFFAMNAPQGNPFAAAGAANVPFPSNLQQQPFNRQHFGPPAPLWLRKVSNECARYALLTRYWQLESDSL</sequence>
<reference evidence="2 3" key="1">
    <citation type="submission" date="2017-06" db="EMBL/GenBank/DDBJ databases">
        <title>Genome of Fusarium nygamai isolate CS10214.</title>
        <authorList>
            <person name="Gardiner D.M."/>
            <person name="Obanor F."/>
            <person name="Kazan K."/>
        </authorList>
    </citation>
    <scope>NUCLEOTIDE SEQUENCE [LARGE SCALE GENOMIC DNA]</scope>
    <source>
        <strain evidence="2 3">CS10214</strain>
    </source>
</reference>
<accession>A0A2K0WGD6</accession>
<dbReference type="Proteomes" id="UP000236664">
    <property type="component" value="Unassembled WGS sequence"/>
</dbReference>
<name>A0A2K0WGD6_GIBNY</name>
<evidence type="ECO:0000313" key="3">
    <source>
        <dbReference type="Proteomes" id="UP000236664"/>
    </source>
</evidence>
<keyword evidence="3" id="KW-1185">Reference proteome</keyword>
<dbReference type="AlphaFoldDB" id="A0A2K0WGD6"/>
<gene>
    <name evidence="2" type="ORF">FNYG_05371</name>
</gene>